<accession>A0A3S9PD37</accession>
<gene>
    <name evidence="2" type="ORF">EKH77_02790</name>
</gene>
<dbReference type="InterPro" id="IPR025375">
    <property type="entry name" value="DUF4365"/>
</dbReference>
<feature type="domain" description="DUF4365" evidence="1">
    <location>
        <begin position="21"/>
        <end position="155"/>
    </location>
</feature>
<name>A0A3S9PD37_STRLT</name>
<dbReference type="Proteomes" id="UP000267900">
    <property type="component" value="Chromosome"/>
</dbReference>
<reference evidence="2 3" key="1">
    <citation type="submission" date="2018-12" db="EMBL/GenBank/DDBJ databases">
        <title>The whole draft genome of Streptomyce luteoverticillatus CGMCC 15060.</title>
        <authorList>
            <person name="Feng Z."/>
            <person name="Chen G."/>
            <person name="Zhang J."/>
            <person name="Zhu H."/>
            <person name="Yu X."/>
            <person name="Zhang W."/>
            <person name="Zhang X."/>
        </authorList>
    </citation>
    <scope>NUCLEOTIDE SEQUENCE [LARGE SCALE GENOMIC DNA]</scope>
    <source>
        <strain evidence="2 3">CGMCC 15060</strain>
    </source>
</reference>
<dbReference type="RefSeq" id="WP_126912848.1">
    <property type="nucleotide sequence ID" value="NZ_CP034587.1"/>
</dbReference>
<dbReference type="Pfam" id="PF14280">
    <property type="entry name" value="DUF4365"/>
    <property type="match status" value="1"/>
</dbReference>
<evidence type="ECO:0000259" key="1">
    <source>
        <dbReference type="Pfam" id="PF14280"/>
    </source>
</evidence>
<keyword evidence="3" id="KW-1185">Reference proteome</keyword>
<dbReference type="AlphaFoldDB" id="A0A3S9PD37"/>
<dbReference type="OrthoDB" id="4951670at2"/>
<protein>
    <submittedName>
        <fullName evidence="2">DUF4365 domain-containing protein</fullName>
    </submittedName>
</protein>
<dbReference type="EMBL" id="CP034587">
    <property type="protein sequence ID" value="AZQ70283.1"/>
    <property type="molecule type" value="Genomic_DNA"/>
</dbReference>
<organism evidence="2 3">
    <name type="scientific">Streptomyces luteoverticillatus</name>
    <name type="common">Streptoverticillium luteoverticillatus</name>
    <dbReference type="NCBI Taxonomy" id="66425"/>
    <lineage>
        <taxon>Bacteria</taxon>
        <taxon>Bacillati</taxon>
        <taxon>Actinomycetota</taxon>
        <taxon>Actinomycetes</taxon>
        <taxon>Kitasatosporales</taxon>
        <taxon>Streptomycetaceae</taxon>
        <taxon>Streptomyces</taxon>
    </lineage>
</organism>
<proteinExistence type="predicted"/>
<evidence type="ECO:0000313" key="3">
    <source>
        <dbReference type="Proteomes" id="UP000267900"/>
    </source>
</evidence>
<evidence type="ECO:0000313" key="2">
    <source>
        <dbReference type="EMBL" id="AZQ70283.1"/>
    </source>
</evidence>
<sequence length="315" mass="35150">MLTLSRGAVAVVQVRQSQQLEREGVTWISHLVTRELGWVFREQPTVDVGIDAHLEVVDGTTSKATGQLLAVQIKAGLSYFASPTEDGWWFVGDTAHIEYWLGHSLPVLVMLYNPETQRVYWQHVSRQTAFSTGKGWKIHVPVTQELSAQSVVEIQPLARPSSELQGLQGLLAWDIEGETTWASWPEKAEFYRHLLSARLHILFSSVVAISEVRHDSMPVDMTVWLTMGRTFDVALIHPSSRLDRLIARGKDALAPIVAVVCGAQNLSECPQLRGLTIDPPLFFAAWSPETGGDEDLRNAVKHAIRWLAGPDEDWC</sequence>